<dbReference type="InterPro" id="IPR008929">
    <property type="entry name" value="Chondroitin_lyas"/>
</dbReference>
<name>A0A1T5A6S2_9SPHI</name>
<evidence type="ECO:0000259" key="2">
    <source>
        <dbReference type="Pfam" id="PF07940"/>
    </source>
</evidence>
<comment type="subcellular location">
    <subcellularLocation>
        <location evidence="1">Cell envelope</location>
    </subcellularLocation>
</comment>
<proteinExistence type="predicted"/>
<evidence type="ECO:0000313" key="4">
    <source>
        <dbReference type="Proteomes" id="UP000189981"/>
    </source>
</evidence>
<dbReference type="OrthoDB" id="227957at2"/>
<organism evidence="3 4">
    <name type="scientific">Daejeonella lutea</name>
    <dbReference type="NCBI Taxonomy" id="572036"/>
    <lineage>
        <taxon>Bacteria</taxon>
        <taxon>Pseudomonadati</taxon>
        <taxon>Bacteroidota</taxon>
        <taxon>Sphingobacteriia</taxon>
        <taxon>Sphingobacteriales</taxon>
        <taxon>Sphingobacteriaceae</taxon>
        <taxon>Daejeonella</taxon>
    </lineage>
</organism>
<dbReference type="Pfam" id="PF07940">
    <property type="entry name" value="Hepar_II_III_C"/>
    <property type="match status" value="1"/>
</dbReference>
<evidence type="ECO:0000313" key="3">
    <source>
        <dbReference type="EMBL" id="SKB30585.1"/>
    </source>
</evidence>
<dbReference type="GO" id="GO:0016829">
    <property type="term" value="F:lyase activity"/>
    <property type="evidence" value="ECO:0007669"/>
    <property type="project" value="InterPro"/>
</dbReference>
<dbReference type="InterPro" id="IPR012480">
    <property type="entry name" value="Hepar_II_III_C"/>
</dbReference>
<sequence>MILRRFVFLLILALLGFNYQSYSQRSHGGFYTKEKLSNVQANCNKYDWGKKLKSDAISKAAFWTDKSDEELWAMVQGQNLPRTIDVTFDRLTKGPKILGCLKCGLDVLKYGNYPYEPEFEKKPWKLTCPSCKSVFPTNDFAKFFKSAIDETGQFNASKGDKSLLFNAEHPDPNDPLHKYGVDDGFGYIDSNGRSHKFIAYYNWKHWDYINKALNELGDAYIYTGNKLYARKAAIILDRLADVYPAMDWNPYAARGWYGSDGGTLIGKIGGNIWETSLVRIFVDNYDKIISGTLDNPELYSFLKKQSQKYKLPSPKGSRSLFIKNVDDGLLREVYNGALSKKVKGNQGMHQLAVAMAAMALDTQPETTTWLDWVFAPNGGDISGQMINNLDHDGTTEEGAPGYTFMWGRLVTDIADRLDGYAGYTKHNIIKEFPQYATTFLAAYRMSALGKALPNIGDAGSTGYVGNYIDPKFITKGYRYTKDPEYAKAAFRSNKFSAEGLERDIFAKDPDIIAKEIAKIGSSAGPRPIGGYLMSGFGLAILEGGKGASEIALTSNYGRTMKHAHPDMLNFDLFAFGNWLAPDHGYPEYATPMPSNHDWTGSTISHNTVFVDEKPQKEIWSGYSKIFKQLNGFGVFELDGKKAYPGLDTYKRTMFLIEAGADSNSYVIDLFQVNGGNDHVYSFHGPPGEITTSGLNLIPQKEGTYAGENIPKGTGVNGFPRGYSFFYNVKKDLNPAGQFMIDWKAEPGYRTIKAEDNVHLRMYSLTQSKDVALADGDPPQNKPGNPKKLGYVLMHTEGDKLKSNFVSVIEPYKHKPFIKSVKRLATSSEDQIALQIEHTNGETDYVMYNAGTQEMQLPNNLSMSGTIGYIRTNSGSTKKAVLINGTSLSDGKVNLKSEGQITGKVVNMNRETSGGGWIVVDQKLPEGTALKGEQIFVTTDGERDASYTIVSIETHGNSSKIYCGPISFVSGLKPLAERTEGSNNYRFDFEPGAKFTITSHSEWPLIKK</sequence>
<dbReference type="Gene3D" id="1.50.10.100">
    <property type="entry name" value="Chondroitin AC/alginate lyase"/>
    <property type="match status" value="1"/>
</dbReference>
<gene>
    <name evidence="3" type="ORF">SAMN05661099_0383</name>
</gene>
<reference evidence="4" key="1">
    <citation type="submission" date="2017-02" db="EMBL/GenBank/DDBJ databases">
        <authorList>
            <person name="Varghese N."/>
            <person name="Submissions S."/>
        </authorList>
    </citation>
    <scope>NUCLEOTIDE SEQUENCE [LARGE SCALE GENOMIC DNA]</scope>
    <source>
        <strain evidence="4">DSM 22385</strain>
    </source>
</reference>
<dbReference type="AlphaFoldDB" id="A0A1T5A6S2"/>
<dbReference type="GO" id="GO:0030313">
    <property type="term" value="C:cell envelope"/>
    <property type="evidence" value="ECO:0007669"/>
    <property type="project" value="UniProtKB-SubCell"/>
</dbReference>
<dbReference type="RefSeq" id="WP_079700878.1">
    <property type="nucleotide sequence ID" value="NZ_FUYR01000001.1"/>
</dbReference>
<dbReference type="Gene3D" id="2.70.98.70">
    <property type="match status" value="1"/>
</dbReference>
<evidence type="ECO:0000256" key="1">
    <source>
        <dbReference type="ARBA" id="ARBA00004196"/>
    </source>
</evidence>
<dbReference type="STRING" id="572036.SAMN05661099_0383"/>
<feature type="domain" description="Heparinase II/III-like C-terminal" evidence="2">
    <location>
        <begin position="538"/>
        <end position="622"/>
    </location>
</feature>
<protein>
    <submittedName>
        <fullName evidence="3">Heparinase II/III-like protein</fullName>
    </submittedName>
</protein>
<accession>A0A1T5A6S2</accession>
<dbReference type="Proteomes" id="UP000189981">
    <property type="component" value="Unassembled WGS sequence"/>
</dbReference>
<keyword evidence="4" id="KW-1185">Reference proteome</keyword>
<dbReference type="EMBL" id="FUYR01000001">
    <property type="protein sequence ID" value="SKB30585.1"/>
    <property type="molecule type" value="Genomic_DNA"/>
</dbReference>